<name>A0A0K8TR84_TABBR</name>
<reference evidence="1" key="1">
    <citation type="journal article" date="2015" name="Insect Biochem. Mol. Biol.">
        <title>An insight into the sialome of the horse fly, Tabanus bromius.</title>
        <authorList>
            <person name="Ribeiro J.M."/>
            <person name="Kazimirova M."/>
            <person name="Takac P."/>
            <person name="Andersen J.F."/>
            <person name="Francischetti I.M."/>
        </authorList>
    </citation>
    <scope>NUCLEOTIDE SEQUENCE</scope>
</reference>
<feature type="non-terminal residue" evidence="1">
    <location>
        <position position="1"/>
    </location>
</feature>
<dbReference type="EMBL" id="GDAI01001168">
    <property type="protein sequence ID" value="JAI16435.1"/>
    <property type="molecule type" value="mRNA"/>
</dbReference>
<accession>A0A0K8TR84</accession>
<dbReference type="AlphaFoldDB" id="A0A0K8TR84"/>
<sequence length="68" mass="8065">SLQNPEKMLIGAARRFIAGRNAMQTVYWRTKKDENGTKFFKYNKTFSFDKSEKLPSRIQVQTNQKYKT</sequence>
<proteinExistence type="evidence at transcript level"/>
<protein>
    <submittedName>
        <fullName evidence="1">Uncharacterized protein</fullName>
    </submittedName>
</protein>
<organism evidence="1">
    <name type="scientific">Tabanus bromius</name>
    <name type="common">Band-eyed brown horse fly</name>
    <dbReference type="NCBI Taxonomy" id="304241"/>
    <lineage>
        <taxon>Eukaryota</taxon>
        <taxon>Metazoa</taxon>
        <taxon>Ecdysozoa</taxon>
        <taxon>Arthropoda</taxon>
        <taxon>Hexapoda</taxon>
        <taxon>Insecta</taxon>
        <taxon>Pterygota</taxon>
        <taxon>Neoptera</taxon>
        <taxon>Endopterygota</taxon>
        <taxon>Diptera</taxon>
        <taxon>Brachycera</taxon>
        <taxon>Tabanomorpha</taxon>
        <taxon>Tabanoidea</taxon>
        <taxon>Tabanidae</taxon>
        <taxon>Tabanus</taxon>
    </lineage>
</organism>
<evidence type="ECO:0000313" key="1">
    <source>
        <dbReference type="EMBL" id="JAI16435.1"/>
    </source>
</evidence>